<name>A0A016RYZ1_9BILA</name>
<evidence type="ECO:0000256" key="1">
    <source>
        <dbReference type="SAM" id="MobiDB-lite"/>
    </source>
</evidence>
<dbReference type="AlphaFoldDB" id="A0A016RYZ1"/>
<proteinExistence type="predicted"/>
<feature type="region of interest" description="Disordered" evidence="1">
    <location>
        <begin position="100"/>
        <end position="133"/>
    </location>
</feature>
<dbReference type="Proteomes" id="UP000024635">
    <property type="component" value="Unassembled WGS sequence"/>
</dbReference>
<protein>
    <submittedName>
        <fullName evidence="2">Uncharacterized protein</fullName>
    </submittedName>
</protein>
<gene>
    <name evidence="2" type="primary">Acey_s0337.g2895</name>
    <name evidence="2" type="ORF">Y032_0337g2895</name>
</gene>
<comment type="caution">
    <text evidence="2">The sequence shown here is derived from an EMBL/GenBank/DDBJ whole genome shotgun (WGS) entry which is preliminary data.</text>
</comment>
<sequence>MLFSTYCSRLTAPQALPALSSLVEPHEFSIFSVCLIRFGGMSSDYDEQRCREIYALISSFVDEPCDFFPPQCLYLILHMFLVSATCMLVIHRPTVAAVVDTPSPIPIDDSDDEPRDKGTASNPTSYKEKDRRH</sequence>
<accession>A0A016RYZ1</accession>
<evidence type="ECO:0000313" key="2">
    <source>
        <dbReference type="EMBL" id="EYB83327.1"/>
    </source>
</evidence>
<evidence type="ECO:0000313" key="3">
    <source>
        <dbReference type="Proteomes" id="UP000024635"/>
    </source>
</evidence>
<dbReference type="EMBL" id="JARK01001673">
    <property type="protein sequence ID" value="EYB83327.1"/>
    <property type="molecule type" value="Genomic_DNA"/>
</dbReference>
<keyword evidence="3" id="KW-1185">Reference proteome</keyword>
<reference evidence="3" key="1">
    <citation type="journal article" date="2015" name="Nat. Genet.">
        <title>The genome and transcriptome of the zoonotic hookworm Ancylostoma ceylanicum identify infection-specific gene families.</title>
        <authorList>
            <person name="Schwarz E.M."/>
            <person name="Hu Y."/>
            <person name="Antoshechkin I."/>
            <person name="Miller M.M."/>
            <person name="Sternberg P.W."/>
            <person name="Aroian R.V."/>
        </authorList>
    </citation>
    <scope>NUCLEOTIDE SEQUENCE</scope>
    <source>
        <strain evidence="3">HY135</strain>
    </source>
</reference>
<organism evidence="2 3">
    <name type="scientific">Ancylostoma ceylanicum</name>
    <dbReference type="NCBI Taxonomy" id="53326"/>
    <lineage>
        <taxon>Eukaryota</taxon>
        <taxon>Metazoa</taxon>
        <taxon>Ecdysozoa</taxon>
        <taxon>Nematoda</taxon>
        <taxon>Chromadorea</taxon>
        <taxon>Rhabditida</taxon>
        <taxon>Rhabditina</taxon>
        <taxon>Rhabditomorpha</taxon>
        <taxon>Strongyloidea</taxon>
        <taxon>Ancylostomatidae</taxon>
        <taxon>Ancylostomatinae</taxon>
        <taxon>Ancylostoma</taxon>
    </lineage>
</organism>